<dbReference type="OrthoDB" id="69989at2759"/>
<organism evidence="1 2">
    <name type="scientific">Cuscuta europaea</name>
    <name type="common">European dodder</name>
    <dbReference type="NCBI Taxonomy" id="41803"/>
    <lineage>
        <taxon>Eukaryota</taxon>
        <taxon>Viridiplantae</taxon>
        <taxon>Streptophyta</taxon>
        <taxon>Embryophyta</taxon>
        <taxon>Tracheophyta</taxon>
        <taxon>Spermatophyta</taxon>
        <taxon>Magnoliopsida</taxon>
        <taxon>eudicotyledons</taxon>
        <taxon>Gunneridae</taxon>
        <taxon>Pentapetalae</taxon>
        <taxon>asterids</taxon>
        <taxon>lamiids</taxon>
        <taxon>Solanales</taxon>
        <taxon>Convolvulaceae</taxon>
        <taxon>Cuscuteae</taxon>
        <taxon>Cuscuta</taxon>
        <taxon>Cuscuta subgen. Cuscuta</taxon>
    </lineage>
</organism>
<name>A0A9P0YMF5_CUSEU</name>
<accession>A0A9P0YMF5</accession>
<reference evidence="1" key="1">
    <citation type="submission" date="2022-07" db="EMBL/GenBank/DDBJ databases">
        <authorList>
            <person name="Macas J."/>
            <person name="Novak P."/>
            <person name="Neumann P."/>
        </authorList>
    </citation>
    <scope>NUCLEOTIDE SEQUENCE</scope>
</reference>
<dbReference type="EMBL" id="CAMAPE010000005">
    <property type="protein sequence ID" value="CAH9068654.1"/>
    <property type="molecule type" value="Genomic_DNA"/>
</dbReference>
<proteinExistence type="predicted"/>
<gene>
    <name evidence="1" type="ORF">CEURO_LOCUS2896</name>
</gene>
<dbReference type="Proteomes" id="UP001152484">
    <property type="component" value="Unassembled WGS sequence"/>
</dbReference>
<dbReference type="AlphaFoldDB" id="A0A9P0YMF5"/>
<protein>
    <submittedName>
        <fullName evidence="1">Uncharacterized protein</fullName>
    </submittedName>
</protein>
<evidence type="ECO:0000313" key="1">
    <source>
        <dbReference type="EMBL" id="CAH9068654.1"/>
    </source>
</evidence>
<sequence>MDRRGSTEFGLDIDGNVKLNERRRQIQEFIEVNSPYMILLLSTRDGEWGIYLNSHKSEKYLEDGEIALGSCEAVVESIFYPKILDGVQKFVFEKRISYVRIDGQSSIQSFHNSKEVKIANIGILAEAYETSLDISSAAEMFVISKDLVLKFLVQQSIKYWEGRGARMKWKWKIIVVSYHPP</sequence>
<keyword evidence="2" id="KW-1185">Reference proteome</keyword>
<evidence type="ECO:0000313" key="2">
    <source>
        <dbReference type="Proteomes" id="UP001152484"/>
    </source>
</evidence>
<comment type="caution">
    <text evidence="1">The sequence shown here is derived from an EMBL/GenBank/DDBJ whole genome shotgun (WGS) entry which is preliminary data.</text>
</comment>